<organism evidence="2 3">
    <name type="scientific">Streptococcus mitis 18/56</name>
    <dbReference type="NCBI Taxonomy" id="1340485"/>
    <lineage>
        <taxon>Bacteria</taxon>
        <taxon>Bacillati</taxon>
        <taxon>Bacillota</taxon>
        <taxon>Bacilli</taxon>
        <taxon>Lactobacillales</taxon>
        <taxon>Streptococcaceae</taxon>
        <taxon>Streptococcus</taxon>
        <taxon>Streptococcus mitis group</taxon>
    </lineage>
</organism>
<keyword evidence="1" id="KW-0175">Coiled coil</keyword>
<sequence>MYYLIILCVIMCIILANGVKVLTEKMTVLNIRMSVGEKEELKERATEFGDSISSYARKILFQEDNTSDYVDNTNVLQEKDERISDLKTQIDDYKKQIEQLHTIILATQKDNQLLIEQKTKRWWKFWE</sequence>
<dbReference type="EMBL" id="ATAA01000023">
    <property type="protein sequence ID" value="EPR93275.1"/>
    <property type="molecule type" value="Genomic_DNA"/>
</dbReference>
<dbReference type="AlphaFoldDB" id="S7XCT4"/>
<comment type="caution">
    <text evidence="2">The sequence shown here is derived from an EMBL/GenBank/DDBJ whole genome shotgun (WGS) entry which is preliminary data.</text>
</comment>
<evidence type="ECO:0000256" key="1">
    <source>
        <dbReference type="SAM" id="Coils"/>
    </source>
</evidence>
<dbReference type="PATRIC" id="fig|1340485.3.peg.1862"/>
<feature type="coiled-coil region" evidence="1">
    <location>
        <begin position="76"/>
        <end position="103"/>
    </location>
</feature>
<evidence type="ECO:0000313" key="2">
    <source>
        <dbReference type="EMBL" id="EPR93275.1"/>
    </source>
</evidence>
<name>S7XCT4_STRMT</name>
<evidence type="ECO:0000313" key="3">
    <source>
        <dbReference type="Proteomes" id="UP000014970"/>
    </source>
</evidence>
<reference evidence="2 3" key="1">
    <citation type="submission" date="2013-06" db="EMBL/GenBank/DDBJ databases">
        <title>Genome sequencing of Streptococcus mitis strains.</title>
        <authorList>
            <person name="Ikryannikova L.N."/>
            <person name="Ilina E.N."/>
            <person name="Kostryukova E.S."/>
            <person name="Semashko T.A."/>
            <person name="Savinova T.A."/>
            <person name="Karpova I.Y."/>
            <person name="Larin A.K."/>
            <person name="Ischenko D.S."/>
            <person name="Dubovickaya V.A."/>
            <person name="Sidorenko S.V."/>
            <person name="Govorun V.M."/>
        </authorList>
    </citation>
    <scope>NUCLEOTIDE SEQUENCE [LARGE SCALE GENOMIC DNA]</scope>
    <source>
        <strain evidence="2 3">18/56</strain>
    </source>
</reference>
<gene>
    <name evidence="2" type="ORF">M059_08870</name>
</gene>
<accession>S7XCT4</accession>
<dbReference type="Proteomes" id="UP000014970">
    <property type="component" value="Unassembled WGS sequence"/>
</dbReference>
<protein>
    <submittedName>
        <fullName evidence="2">Uncharacterized protein</fullName>
    </submittedName>
</protein>
<proteinExistence type="predicted"/>